<feature type="domain" description="Solute-binding protein family 5" evidence="5">
    <location>
        <begin position="98"/>
        <end position="458"/>
    </location>
</feature>
<dbReference type="Gene3D" id="3.10.105.10">
    <property type="entry name" value="Dipeptide-binding Protein, Domain 3"/>
    <property type="match status" value="1"/>
</dbReference>
<evidence type="ECO:0000313" key="6">
    <source>
        <dbReference type="EMBL" id="MDT0450624.1"/>
    </source>
</evidence>
<protein>
    <submittedName>
        <fullName evidence="6">ABC transporter substrate-binding protein</fullName>
    </submittedName>
</protein>
<dbReference type="PANTHER" id="PTHR30290:SF10">
    <property type="entry name" value="PERIPLASMIC OLIGOPEPTIDE-BINDING PROTEIN-RELATED"/>
    <property type="match status" value="1"/>
</dbReference>
<comment type="similarity">
    <text evidence="2">Belongs to the bacterial solute-binding protein 5 family.</text>
</comment>
<dbReference type="Proteomes" id="UP001180531">
    <property type="component" value="Unassembled WGS sequence"/>
</dbReference>
<dbReference type="InterPro" id="IPR030678">
    <property type="entry name" value="Peptide/Ni-bd"/>
</dbReference>
<proteinExistence type="inferred from homology"/>
<dbReference type="RefSeq" id="WP_311611564.1">
    <property type="nucleotide sequence ID" value="NZ_JAVRFI010000009.1"/>
</dbReference>
<keyword evidence="4" id="KW-0732">Signal</keyword>
<dbReference type="SUPFAM" id="SSF53850">
    <property type="entry name" value="Periplasmic binding protein-like II"/>
    <property type="match status" value="1"/>
</dbReference>
<evidence type="ECO:0000256" key="3">
    <source>
        <dbReference type="ARBA" id="ARBA00022448"/>
    </source>
</evidence>
<dbReference type="EMBL" id="JAVRFI010000009">
    <property type="protein sequence ID" value="MDT0450624.1"/>
    <property type="molecule type" value="Genomic_DNA"/>
</dbReference>
<dbReference type="InterPro" id="IPR039424">
    <property type="entry name" value="SBP_5"/>
</dbReference>
<accession>A0ABU2SNS2</accession>
<evidence type="ECO:0000256" key="1">
    <source>
        <dbReference type="ARBA" id="ARBA00004196"/>
    </source>
</evidence>
<name>A0ABU2SNS2_9ACTN</name>
<dbReference type="Pfam" id="PF00496">
    <property type="entry name" value="SBP_bac_5"/>
    <property type="match status" value="1"/>
</dbReference>
<gene>
    <name evidence="6" type="ORF">RM609_16300</name>
</gene>
<comment type="subcellular location">
    <subcellularLocation>
        <location evidence="1">Cell envelope</location>
    </subcellularLocation>
</comment>
<evidence type="ECO:0000256" key="2">
    <source>
        <dbReference type="ARBA" id="ARBA00005695"/>
    </source>
</evidence>
<evidence type="ECO:0000313" key="7">
    <source>
        <dbReference type="Proteomes" id="UP001180531"/>
    </source>
</evidence>
<reference evidence="6" key="1">
    <citation type="submission" date="2024-05" db="EMBL/GenBank/DDBJ databases">
        <title>30 novel species of actinomycetes from the DSMZ collection.</title>
        <authorList>
            <person name="Nouioui I."/>
        </authorList>
    </citation>
    <scope>NUCLEOTIDE SEQUENCE</scope>
    <source>
        <strain evidence="6">DSM 40473</strain>
    </source>
</reference>
<organism evidence="6 7">
    <name type="scientific">Streptomyces hesseae</name>
    <dbReference type="NCBI Taxonomy" id="3075519"/>
    <lineage>
        <taxon>Bacteria</taxon>
        <taxon>Bacillati</taxon>
        <taxon>Actinomycetota</taxon>
        <taxon>Actinomycetes</taxon>
        <taxon>Kitasatosporales</taxon>
        <taxon>Streptomycetaceae</taxon>
        <taxon>Streptomyces</taxon>
    </lineage>
</organism>
<evidence type="ECO:0000259" key="5">
    <source>
        <dbReference type="Pfam" id="PF00496"/>
    </source>
</evidence>
<dbReference type="Gene3D" id="3.40.190.10">
    <property type="entry name" value="Periplasmic binding protein-like II"/>
    <property type="match status" value="1"/>
</dbReference>
<keyword evidence="7" id="KW-1185">Reference proteome</keyword>
<dbReference type="PIRSF" id="PIRSF002741">
    <property type="entry name" value="MppA"/>
    <property type="match status" value="1"/>
</dbReference>
<evidence type="ECO:0000256" key="4">
    <source>
        <dbReference type="ARBA" id="ARBA00022729"/>
    </source>
</evidence>
<dbReference type="InterPro" id="IPR000914">
    <property type="entry name" value="SBP_5_dom"/>
</dbReference>
<comment type="caution">
    <text evidence="6">The sequence shown here is derived from an EMBL/GenBank/DDBJ whole genome shotgun (WGS) entry which is preliminary data.</text>
</comment>
<keyword evidence="3" id="KW-0813">Transport</keyword>
<sequence>MREVRVRRGLRGLQGLPRRGLRGRRAAGASLTLLLLAAGAGGCRLTPGEDRDRGPVQVGTTDTVTALDPAGAYDAGSWALYGNLFQTLLTFAPGSKNPVPDAARSCGFKGDDLRTYTCELRPGLSFANGHELTAEDVKFSFDRIARIKSPQGPASLLDTLGSVETSGGGRVVTFRLKVPDATFPLKIATGAGSIVDHRAYPFDALRGGDRVDGSGPYTLKEYRPGTSAELAPNDQYEGAVKDVGSPVTVRYFPDPARMSDAWRHGTVDVAARQMPPADLAKYSLSETGSRMTETSGANARFLVFNLRDGAPAKPLAVRQAVAAVVDRQALARDVHLRTVEPLYSLVPQGFTGHATSFFDAYPKPDADRARRLLLDAGVATPVRFTLAYSKGAATDQEAALLRRQLEATGLFEVTTKRVEWTEFQRGYARGAYDAYCVSWLADFPDPDTFTTPLVGDGNALHSGYSSPKVEKLIRKAQQNDQRGRVADDFRSIQKIVAEDVPLVPLWQRKDYVLSNAGIAGTQYLTDGTGIWRLWMLARI</sequence>
<dbReference type="PANTHER" id="PTHR30290">
    <property type="entry name" value="PERIPLASMIC BINDING COMPONENT OF ABC TRANSPORTER"/>
    <property type="match status" value="1"/>
</dbReference>